<reference evidence="2 3" key="1">
    <citation type="journal article" date="2008" name="Appl. Environ. Microbiol.">
        <title>Genomic insights into Mn(II) oxidation by the marine alphaproteobacterium Aurantimonas sp. strain SI85-9A1.</title>
        <authorList>
            <person name="Dick G.J."/>
            <person name="Podell S."/>
            <person name="Johnson H.A."/>
            <person name="Rivera-Espinoza Y."/>
            <person name="Bernier-Latmani R."/>
            <person name="McCarthy J.K."/>
            <person name="Torpey J.W."/>
            <person name="Clement B.G."/>
            <person name="Gaasterland T."/>
            <person name="Tebo B.M."/>
        </authorList>
    </citation>
    <scope>NUCLEOTIDE SEQUENCE [LARGE SCALE GENOMIC DNA]</scope>
    <source>
        <strain evidence="2 3">SI85-9A1</strain>
    </source>
</reference>
<dbReference type="AlphaFoldDB" id="Q1YH53"/>
<dbReference type="BioCyc" id="AURANTIMONAS:SI859A1_00386-MONOMER"/>
<keyword evidence="3" id="KW-1185">Reference proteome</keyword>
<evidence type="ECO:0008006" key="4">
    <source>
        <dbReference type="Google" id="ProtNLM"/>
    </source>
</evidence>
<evidence type="ECO:0000313" key="2">
    <source>
        <dbReference type="EMBL" id="EAS49726.1"/>
    </source>
</evidence>
<dbReference type="InterPro" id="IPR001646">
    <property type="entry name" value="5peptide_repeat"/>
</dbReference>
<dbReference type="Gene3D" id="2.160.20.80">
    <property type="entry name" value="E3 ubiquitin-protein ligase SopA"/>
    <property type="match status" value="2"/>
</dbReference>
<keyword evidence="1" id="KW-1133">Transmembrane helix</keyword>
<organism evidence="2 3">
    <name type="scientific">Aurantimonas manganoxydans (strain ATCC BAA-1229 / DSM 21871 / SI85-9A1)</name>
    <dbReference type="NCBI Taxonomy" id="287752"/>
    <lineage>
        <taxon>Bacteria</taxon>
        <taxon>Pseudomonadati</taxon>
        <taxon>Pseudomonadota</taxon>
        <taxon>Alphaproteobacteria</taxon>
        <taxon>Hyphomicrobiales</taxon>
        <taxon>Aurantimonadaceae</taxon>
        <taxon>Aurantimonas</taxon>
    </lineage>
</organism>
<sequence>MRFDPGAGRVSGSSDDLADWERMMERPGATERRRRHVRPAVFSLILFILLAVSLLVVPASGQDLMRGLDLTSPRMTEAAMTRAEVETLLARATKAEPADLSRAELNGLDLSRLDLADADLTSAYLNGTDLSNARLAGAKLDQAWGLGANFTGADLSGASLFQSQMQDATFDGADLSAARIAGDFSRASFVRANMKGADFSADMRNQSMGLMRGVLNSADLTGADLSGANLSRAAAEFADFTDADLSGADLTRFEASGANFNGTMVEGADFADAELQSAKMDDIRGTAKNLRR</sequence>
<dbReference type="EMBL" id="AAPJ01000004">
    <property type="protein sequence ID" value="EAS49726.1"/>
    <property type="molecule type" value="Genomic_DNA"/>
</dbReference>
<protein>
    <recommendedName>
        <fullName evidence="4">Pentapeptide repeat-containing protein</fullName>
    </recommendedName>
</protein>
<accession>Q1YH53</accession>
<dbReference type="PANTHER" id="PTHR14136">
    <property type="entry name" value="BTB_POZ DOMAIN-CONTAINING PROTEIN KCTD9"/>
    <property type="match status" value="1"/>
</dbReference>
<dbReference type="Proteomes" id="UP000000321">
    <property type="component" value="Unassembled WGS sequence"/>
</dbReference>
<keyword evidence="1" id="KW-0812">Transmembrane</keyword>
<feature type="transmembrane region" description="Helical" evidence="1">
    <location>
        <begin position="40"/>
        <end position="61"/>
    </location>
</feature>
<comment type="caution">
    <text evidence="2">The sequence shown here is derived from an EMBL/GenBank/DDBJ whole genome shotgun (WGS) entry which is preliminary data.</text>
</comment>
<gene>
    <name evidence="2" type="ORF">SI859A1_00386</name>
</gene>
<dbReference type="PANTHER" id="PTHR14136:SF17">
    <property type="entry name" value="BTB_POZ DOMAIN-CONTAINING PROTEIN KCTD9"/>
    <property type="match status" value="1"/>
</dbReference>
<keyword evidence="1" id="KW-0472">Membrane</keyword>
<evidence type="ECO:0000256" key="1">
    <source>
        <dbReference type="SAM" id="Phobius"/>
    </source>
</evidence>
<name>Q1YH53_AURMS</name>
<evidence type="ECO:0000313" key="3">
    <source>
        <dbReference type="Proteomes" id="UP000000321"/>
    </source>
</evidence>
<dbReference type="SUPFAM" id="SSF141571">
    <property type="entry name" value="Pentapeptide repeat-like"/>
    <property type="match status" value="2"/>
</dbReference>
<dbReference type="Pfam" id="PF00805">
    <property type="entry name" value="Pentapeptide"/>
    <property type="match status" value="4"/>
</dbReference>
<proteinExistence type="predicted"/>
<dbReference type="InterPro" id="IPR051082">
    <property type="entry name" value="Pentapeptide-BTB/POZ_domain"/>
</dbReference>
<dbReference type="HOGENOM" id="CLU_033401_1_1_5"/>